<comment type="caution">
    <text evidence="2">The sequence shown here is derived from an EMBL/GenBank/DDBJ whole genome shotgun (WGS) entry which is preliminary data.</text>
</comment>
<feature type="transmembrane region" description="Helical" evidence="1">
    <location>
        <begin position="211"/>
        <end position="227"/>
    </location>
</feature>
<protein>
    <submittedName>
        <fullName evidence="2">Uncharacterized protein</fullName>
    </submittedName>
</protein>
<keyword evidence="1" id="KW-0812">Transmembrane</keyword>
<evidence type="ECO:0000313" key="2">
    <source>
        <dbReference type="EMBL" id="OYD48361.1"/>
    </source>
</evidence>
<keyword evidence="1" id="KW-1133">Transmembrane helix</keyword>
<keyword evidence="3" id="KW-1185">Reference proteome</keyword>
<gene>
    <name evidence="2" type="ORF">CBY09_20240</name>
</gene>
<dbReference type="AlphaFoldDB" id="A0A235EH55"/>
<feature type="transmembrane region" description="Helical" evidence="1">
    <location>
        <begin position="188"/>
        <end position="204"/>
    </location>
</feature>
<evidence type="ECO:0000313" key="3">
    <source>
        <dbReference type="Proteomes" id="UP000215441"/>
    </source>
</evidence>
<feature type="transmembrane region" description="Helical" evidence="1">
    <location>
        <begin position="64"/>
        <end position="87"/>
    </location>
</feature>
<feature type="transmembrane region" description="Helical" evidence="1">
    <location>
        <begin position="38"/>
        <end position="57"/>
    </location>
</feature>
<sequence>MQRLFLALHATTPAALIVAVFVHLWGPSGLPSLAQRPVWAVWALIGVWLLLSALAAWALRTLALWRVALGGAGGLLALAGITGLALGSALAPAMFASLVAVGLACAGIAAFIGPQRVQAPRRKVVRHAAATAGTKTHPATNRRRWHPRGWGVGVVLAHGPFWLSGVLAVESFRLAHIVATEPARSSGMLGLLLAMLVALPAATLRHWAPRTSAALWLLAALAFGGLAAKAGLWQWAAAAVLCMAAAGAPLLRRQHLLRALRRQPAQPRSHHPSEAA</sequence>
<organism evidence="2 3">
    <name type="scientific">Acidovorax kalamii</name>
    <dbReference type="NCBI Taxonomy" id="2004485"/>
    <lineage>
        <taxon>Bacteria</taxon>
        <taxon>Pseudomonadati</taxon>
        <taxon>Pseudomonadota</taxon>
        <taxon>Betaproteobacteria</taxon>
        <taxon>Burkholderiales</taxon>
        <taxon>Comamonadaceae</taxon>
        <taxon>Acidovorax</taxon>
    </lineage>
</organism>
<feature type="transmembrane region" description="Helical" evidence="1">
    <location>
        <begin position="7"/>
        <end position="26"/>
    </location>
</feature>
<feature type="transmembrane region" description="Helical" evidence="1">
    <location>
        <begin position="233"/>
        <end position="251"/>
    </location>
</feature>
<reference evidence="2 3" key="1">
    <citation type="submission" date="2017-07" db="EMBL/GenBank/DDBJ databases">
        <title>Acidovorax KNDSW TSA 6 genome sequence and assembly.</title>
        <authorList>
            <person name="Mayilraj S."/>
        </authorList>
    </citation>
    <scope>NUCLEOTIDE SEQUENCE [LARGE SCALE GENOMIC DNA]</scope>
    <source>
        <strain evidence="2 3">KNDSW-TSA6</strain>
    </source>
</reference>
<dbReference type="OrthoDB" id="8811651at2"/>
<evidence type="ECO:0000256" key="1">
    <source>
        <dbReference type="SAM" id="Phobius"/>
    </source>
</evidence>
<dbReference type="Proteomes" id="UP000215441">
    <property type="component" value="Unassembled WGS sequence"/>
</dbReference>
<name>A0A235EH55_9BURK</name>
<keyword evidence="1" id="KW-0472">Membrane</keyword>
<feature type="transmembrane region" description="Helical" evidence="1">
    <location>
        <begin position="93"/>
        <end position="113"/>
    </location>
</feature>
<accession>A0A235EH55</accession>
<proteinExistence type="predicted"/>
<feature type="transmembrane region" description="Helical" evidence="1">
    <location>
        <begin position="150"/>
        <end position="168"/>
    </location>
</feature>
<dbReference type="EMBL" id="NOIG01000012">
    <property type="protein sequence ID" value="OYD48361.1"/>
    <property type="molecule type" value="Genomic_DNA"/>
</dbReference>
<dbReference type="RefSeq" id="WP_094291367.1">
    <property type="nucleotide sequence ID" value="NZ_NOIG01000012.1"/>
</dbReference>